<keyword evidence="1" id="KW-0469">Meiosis</keyword>
<evidence type="ECO:0000313" key="5">
    <source>
        <dbReference type="Proteomes" id="UP000829354"/>
    </source>
</evidence>
<dbReference type="Proteomes" id="UP000829354">
    <property type="component" value="Chromosome V"/>
</dbReference>
<evidence type="ECO:0000256" key="3">
    <source>
        <dbReference type="SAM" id="MobiDB-lite"/>
    </source>
</evidence>
<evidence type="ECO:0000313" key="4">
    <source>
        <dbReference type="EMBL" id="UMM38213.1"/>
    </source>
</evidence>
<gene>
    <name evidence="4" type="ORF">L5515_009724</name>
</gene>
<evidence type="ECO:0000256" key="1">
    <source>
        <dbReference type="ARBA" id="ARBA00023254"/>
    </source>
</evidence>
<dbReference type="PANTHER" id="PTHR22663">
    <property type="entry name" value="RING FINGER PROTEIN NARYA-RELATED"/>
    <property type="match status" value="1"/>
</dbReference>
<dbReference type="GO" id="GO:0019789">
    <property type="term" value="F:SUMO transferase activity"/>
    <property type="evidence" value="ECO:0007669"/>
    <property type="project" value="InterPro"/>
</dbReference>
<reference evidence="4 5" key="1">
    <citation type="submission" date="2022-04" db="EMBL/GenBank/DDBJ databases">
        <title>Chromosome-level reference genomes for two strains of Caenorhabditis briggsae: an improved platform for comparative genomics.</title>
        <authorList>
            <person name="Stevens L."/>
            <person name="Andersen E."/>
        </authorList>
    </citation>
    <scope>NUCLEOTIDE SEQUENCE [LARGE SCALE GENOMIC DNA]</scope>
    <source>
        <strain evidence="4">VX34</strain>
        <tissue evidence="4">Whole-organism</tissue>
    </source>
</reference>
<name>A0AAE9F8W9_CAEBR</name>
<keyword evidence="5" id="KW-1185">Reference proteome</keyword>
<feature type="region of interest" description="Disordered" evidence="3">
    <location>
        <begin position="226"/>
        <end position="255"/>
    </location>
</feature>
<feature type="coiled-coil region" evidence="2">
    <location>
        <begin position="110"/>
        <end position="151"/>
    </location>
</feature>
<feature type="compositionally biased region" description="Polar residues" evidence="3">
    <location>
        <begin position="230"/>
        <end position="239"/>
    </location>
</feature>
<accession>A0AAE9F8W9</accession>
<sequence>MESVHCFHCYRFPSKSLDFYISNCMHVFCVDCKQSCQPDILVPAQCILCHIKPIRLLKMGPTMPETVKSMFTPISEDLKKFETEVTRVYTFQYRQRHHLISGLTKKEKAFDKLRDAYQFEKKKKENYKDQLDNMTRLLQAKELEISELRLANIRFQQAPPPSSTQTPPTFAEKSATPSMIRVFTDSMYQGKDSEAHSEDVGIRGMRKTKNVEAAQRKIMDIPPFRKHKSMTCQPSSKQASRAPPSAPFSDDSNFQTPRVAAVKKDLKGFTTPANPPHMFPFIKKFEMQAKTTARAPKIDNRSSQHSQ</sequence>
<dbReference type="PANTHER" id="PTHR22663:SF30">
    <property type="entry name" value="ZIP HOMOLOGOUS PROTEIN 4"/>
    <property type="match status" value="1"/>
</dbReference>
<proteinExistence type="predicted"/>
<organism evidence="4 5">
    <name type="scientific">Caenorhabditis briggsae</name>
    <dbReference type="NCBI Taxonomy" id="6238"/>
    <lineage>
        <taxon>Eukaryota</taxon>
        <taxon>Metazoa</taxon>
        <taxon>Ecdysozoa</taxon>
        <taxon>Nematoda</taxon>
        <taxon>Chromadorea</taxon>
        <taxon>Rhabditida</taxon>
        <taxon>Rhabditina</taxon>
        <taxon>Rhabditomorpha</taxon>
        <taxon>Rhabditoidea</taxon>
        <taxon>Rhabditidae</taxon>
        <taxon>Peloderinae</taxon>
        <taxon>Caenorhabditis</taxon>
    </lineage>
</organism>
<keyword evidence="2" id="KW-0175">Coiled coil</keyword>
<dbReference type="GO" id="GO:0007131">
    <property type="term" value="P:reciprocal meiotic recombination"/>
    <property type="evidence" value="ECO:0007669"/>
    <property type="project" value="InterPro"/>
</dbReference>
<evidence type="ECO:0000256" key="2">
    <source>
        <dbReference type="SAM" id="Coils"/>
    </source>
</evidence>
<dbReference type="EMBL" id="CP092624">
    <property type="protein sequence ID" value="UMM38213.1"/>
    <property type="molecule type" value="Genomic_DNA"/>
</dbReference>
<dbReference type="AlphaFoldDB" id="A0AAE9F8W9"/>
<dbReference type="GO" id="GO:0000795">
    <property type="term" value="C:synaptonemal complex"/>
    <property type="evidence" value="ECO:0007669"/>
    <property type="project" value="InterPro"/>
</dbReference>
<protein>
    <submittedName>
        <fullName evidence="4">Uncharacterized protein</fullName>
    </submittedName>
</protein>
<dbReference type="InterPro" id="IPR042123">
    <property type="entry name" value="Zip3/RNF212-like"/>
</dbReference>